<proteinExistence type="predicted"/>
<dbReference type="InParanoid" id="C3Z6Z2"/>
<dbReference type="EMBL" id="GG666590">
    <property type="protein sequence ID" value="EEN51588.1"/>
    <property type="molecule type" value="Genomic_DNA"/>
</dbReference>
<organism>
    <name type="scientific">Branchiostoma floridae</name>
    <name type="common">Florida lancelet</name>
    <name type="synonym">Amphioxus</name>
    <dbReference type="NCBI Taxonomy" id="7739"/>
    <lineage>
        <taxon>Eukaryota</taxon>
        <taxon>Metazoa</taxon>
        <taxon>Chordata</taxon>
        <taxon>Cephalochordata</taxon>
        <taxon>Leptocardii</taxon>
        <taxon>Amphioxiformes</taxon>
        <taxon>Branchiostomatidae</taxon>
        <taxon>Branchiostoma</taxon>
    </lineage>
</organism>
<reference evidence="1" key="1">
    <citation type="journal article" date="2008" name="Nature">
        <title>The amphioxus genome and the evolution of the chordate karyotype.</title>
        <authorList>
            <consortium name="US DOE Joint Genome Institute (JGI-PGF)"/>
            <person name="Putnam N.H."/>
            <person name="Butts T."/>
            <person name="Ferrier D.E.K."/>
            <person name="Furlong R.F."/>
            <person name="Hellsten U."/>
            <person name="Kawashima T."/>
            <person name="Robinson-Rechavi M."/>
            <person name="Shoguchi E."/>
            <person name="Terry A."/>
            <person name="Yu J.-K."/>
            <person name="Benito-Gutierrez E.L."/>
            <person name="Dubchak I."/>
            <person name="Garcia-Fernandez J."/>
            <person name="Gibson-Brown J.J."/>
            <person name="Grigoriev I.V."/>
            <person name="Horton A.C."/>
            <person name="de Jong P.J."/>
            <person name="Jurka J."/>
            <person name="Kapitonov V.V."/>
            <person name="Kohara Y."/>
            <person name="Kuroki Y."/>
            <person name="Lindquist E."/>
            <person name="Lucas S."/>
            <person name="Osoegawa K."/>
            <person name="Pennacchio L.A."/>
            <person name="Salamov A.A."/>
            <person name="Satou Y."/>
            <person name="Sauka-Spengler T."/>
            <person name="Schmutz J."/>
            <person name="Shin-I T."/>
            <person name="Toyoda A."/>
            <person name="Bronner-Fraser M."/>
            <person name="Fujiyama A."/>
            <person name="Holland L.Z."/>
            <person name="Holland P.W.H."/>
            <person name="Satoh N."/>
            <person name="Rokhsar D.S."/>
        </authorList>
    </citation>
    <scope>NUCLEOTIDE SEQUENCE [LARGE SCALE GENOMIC DNA]</scope>
    <source>
        <strain evidence="1">S238N-H82</strain>
        <tissue evidence="1">Testes</tissue>
    </source>
</reference>
<protein>
    <submittedName>
        <fullName evidence="1">Uncharacterized protein</fullName>
    </submittedName>
</protein>
<sequence length="116" mass="12693">MHHARPPDTAMMRFCFCSGGQEDRLVMSGWKSCYYDFDIVLRQYDFTCDFTTASFVGRLNRGDMAFKACQSGYTDAVPLITSRADGGTGSGPVISEPCLRALCAPRGTPYQIGITG</sequence>
<evidence type="ECO:0000313" key="1">
    <source>
        <dbReference type="EMBL" id="EEN51588.1"/>
    </source>
</evidence>
<dbReference type="AlphaFoldDB" id="C3Z6Z2"/>
<accession>C3Z6Z2</accession>
<gene>
    <name evidence="1" type="ORF">BRAFLDRAFT_64655</name>
</gene>
<name>C3Z6Z2_BRAFL</name>